<dbReference type="KEGG" id="hgn:E6W36_06620"/>
<sequence length="177" mass="19135">MTSRWTLDTVAWHRFDSTLVDPDLLAVVKAAALIEANAADYVAYLCNVFADDPEFVAAAQHWGVEEEQHGAALGRWAELADPSFDFAAALHSFRVLYHVPVELAHSIRGSRVGELIARQVVETGTSSFYSAIRDAAREPVLTEVAGRIASDEFFITVCSPVSPNTMTIGATSASSHA</sequence>
<gene>
    <name evidence="1" type="ORF">E6W36_06620</name>
</gene>
<dbReference type="EMBL" id="CP039704">
    <property type="protein sequence ID" value="QCI79341.1"/>
    <property type="molecule type" value="Genomic_DNA"/>
</dbReference>
<evidence type="ECO:0000313" key="1">
    <source>
        <dbReference type="EMBL" id="QCI79341.1"/>
    </source>
</evidence>
<reference evidence="2" key="1">
    <citation type="submission" date="2019-04" db="EMBL/GenBank/DDBJ databases">
        <title>Complete genome sequence of Sphingomonas sp. W1-2-3.</title>
        <authorList>
            <person name="Im W.T."/>
        </authorList>
    </citation>
    <scope>NUCLEOTIDE SEQUENCE [LARGE SCALE GENOMIC DNA]</scope>
    <source>
        <strain evidence="2">W1-2-3</strain>
    </source>
</reference>
<dbReference type="SUPFAM" id="SSF47240">
    <property type="entry name" value="Ferritin-like"/>
    <property type="match status" value="1"/>
</dbReference>
<accession>A0A4D7C2P8</accession>
<protein>
    <submittedName>
        <fullName evidence="1">Ferritin-like domain-containing protein</fullName>
    </submittedName>
</protein>
<proteinExistence type="predicted"/>
<dbReference type="Gene3D" id="1.10.620.20">
    <property type="entry name" value="Ribonucleotide Reductase, subunit A"/>
    <property type="match status" value="1"/>
</dbReference>
<dbReference type="InterPro" id="IPR009078">
    <property type="entry name" value="Ferritin-like_SF"/>
</dbReference>
<evidence type="ECO:0000313" key="2">
    <source>
        <dbReference type="Proteomes" id="UP000298714"/>
    </source>
</evidence>
<dbReference type="Proteomes" id="UP000298714">
    <property type="component" value="Chromosome"/>
</dbReference>
<dbReference type="CDD" id="cd00657">
    <property type="entry name" value="Ferritin_like"/>
    <property type="match status" value="1"/>
</dbReference>
<dbReference type="AlphaFoldDB" id="A0A4D7C2P8"/>
<dbReference type="RefSeq" id="WP_222874176.1">
    <property type="nucleotide sequence ID" value="NZ_CP039704.1"/>
</dbReference>
<dbReference type="GO" id="GO:0016491">
    <property type="term" value="F:oxidoreductase activity"/>
    <property type="evidence" value="ECO:0007669"/>
    <property type="project" value="InterPro"/>
</dbReference>
<organism evidence="1 2">
    <name type="scientific">Hankyongella ginsenosidimutans</name>
    <dbReference type="NCBI Taxonomy" id="1763828"/>
    <lineage>
        <taxon>Bacteria</taxon>
        <taxon>Pseudomonadati</taxon>
        <taxon>Pseudomonadota</taxon>
        <taxon>Alphaproteobacteria</taxon>
        <taxon>Sphingomonadales</taxon>
        <taxon>Sphingomonadaceae</taxon>
        <taxon>Hankyongella</taxon>
    </lineage>
</organism>
<name>A0A4D7C2P8_9SPHN</name>
<keyword evidence="2" id="KW-1185">Reference proteome</keyword>
<dbReference type="InterPro" id="IPR012348">
    <property type="entry name" value="RNR-like"/>
</dbReference>